<dbReference type="GO" id="GO:0016020">
    <property type="term" value="C:membrane"/>
    <property type="evidence" value="ECO:0007669"/>
    <property type="project" value="UniProtKB-SubCell"/>
</dbReference>
<evidence type="ECO:0000256" key="1">
    <source>
        <dbReference type="ARBA" id="ARBA00004141"/>
    </source>
</evidence>
<evidence type="ECO:0000256" key="2">
    <source>
        <dbReference type="ARBA" id="ARBA00022692"/>
    </source>
</evidence>
<feature type="transmembrane region" description="Helical" evidence="5">
    <location>
        <begin position="99"/>
        <end position="115"/>
    </location>
</feature>
<evidence type="ECO:0000256" key="4">
    <source>
        <dbReference type="ARBA" id="ARBA00023136"/>
    </source>
</evidence>
<keyword evidence="7" id="KW-0436">Ligase</keyword>
<evidence type="ECO:0000256" key="3">
    <source>
        <dbReference type="ARBA" id="ARBA00022989"/>
    </source>
</evidence>
<feature type="transmembrane region" description="Helical" evidence="5">
    <location>
        <begin position="184"/>
        <end position="199"/>
    </location>
</feature>
<feature type="transmembrane region" description="Helical" evidence="5">
    <location>
        <begin position="367"/>
        <end position="383"/>
    </location>
</feature>
<sequence>MNIKNYIISQFPFLLVSLVILGMFTNDTQGVLNISAVLLFLYTVYTIIKNKINIKDDLIQLVRGRKVFFLFSLWCILCAIFFTYSQFTLEALKEFFNDWRYVIIITLFLIAFKNNESKSIKTISYALIATLAFTLFISPILKQFKDSDLPLFLQLRYGFAHYTTLLFPFTFAALFIFKNNLLKVAMFILSIFAFCFLLYTGSRGGVLAVVIETLIILFLFSQSIKKFTLYIVIFAIASLSVTTIAYTTIPQVKNKINQTLDAKNISSGRDKIVMTRFPIFMNQTKNILFGVGYGSVSYNQYLNDNNAERFRGGGKFSQRKNEYVHNNDDPFFLNILYNVGLGGLLLFIIAYVINLKDLMRNIKSQKNILNVGIFASSIGYFLIYCLFEFIFLDIFFLYNIFVAILINQKRIH</sequence>
<dbReference type="PANTHER" id="PTHR37422">
    <property type="entry name" value="TEICHURONIC ACID BIOSYNTHESIS PROTEIN TUAE"/>
    <property type="match status" value="1"/>
</dbReference>
<evidence type="ECO:0000256" key="5">
    <source>
        <dbReference type="SAM" id="Phobius"/>
    </source>
</evidence>
<feature type="transmembrane region" description="Helical" evidence="5">
    <location>
        <begin position="68"/>
        <end position="87"/>
    </location>
</feature>
<feature type="transmembrane region" description="Helical" evidence="5">
    <location>
        <begin position="159"/>
        <end position="177"/>
    </location>
</feature>
<dbReference type="EMBL" id="AAZDVE040000021">
    <property type="protein sequence ID" value="EMP9433603.1"/>
    <property type="molecule type" value="Genomic_DNA"/>
</dbReference>
<dbReference type="GO" id="GO:0016874">
    <property type="term" value="F:ligase activity"/>
    <property type="evidence" value="ECO:0007669"/>
    <property type="project" value="UniProtKB-KW"/>
</dbReference>
<feature type="transmembrane region" description="Helical" evidence="5">
    <location>
        <begin position="122"/>
        <end position="139"/>
    </location>
</feature>
<comment type="caution">
    <text evidence="7">The sequence shown here is derived from an EMBL/GenBank/DDBJ whole genome shotgun (WGS) entry which is preliminary data.</text>
</comment>
<feature type="transmembrane region" description="Helical" evidence="5">
    <location>
        <begin position="389"/>
        <end position="406"/>
    </location>
</feature>
<accession>A0AAI9MWY8</accession>
<keyword evidence="4 5" id="KW-0472">Membrane</keyword>
<keyword evidence="2 5" id="KW-0812">Transmembrane</keyword>
<comment type="subcellular location">
    <subcellularLocation>
        <location evidence="1">Membrane</location>
        <topology evidence="1">Multi-pass membrane protein</topology>
    </subcellularLocation>
</comment>
<dbReference type="Pfam" id="PF04932">
    <property type="entry name" value="Wzy_C"/>
    <property type="match status" value="1"/>
</dbReference>
<feature type="transmembrane region" description="Helical" evidence="5">
    <location>
        <begin position="205"/>
        <end position="220"/>
    </location>
</feature>
<proteinExistence type="predicted"/>
<keyword evidence="3 5" id="KW-1133">Transmembrane helix</keyword>
<dbReference type="InterPro" id="IPR007016">
    <property type="entry name" value="O-antigen_ligase-rel_domated"/>
</dbReference>
<organism evidence="7">
    <name type="scientific">Providencia stuartii</name>
    <dbReference type="NCBI Taxonomy" id="588"/>
    <lineage>
        <taxon>Bacteria</taxon>
        <taxon>Pseudomonadati</taxon>
        <taxon>Pseudomonadota</taxon>
        <taxon>Gammaproteobacteria</taxon>
        <taxon>Enterobacterales</taxon>
        <taxon>Morganellaceae</taxon>
        <taxon>Providencia</taxon>
    </lineage>
</organism>
<feature type="transmembrane region" description="Helical" evidence="5">
    <location>
        <begin position="7"/>
        <end position="24"/>
    </location>
</feature>
<evidence type="ECO:0000259" key="6">
    <source>
        <dbReference type="Pfam" id="PF04932"/>
    </source>
</evidence>
<feature type="transmembrane region" description="Helical" evidence="5">
    <location>
        <begin position="30"/>
        <end position="48"/>
    </location>
</feature>
<dbReference type="InterPro" id="IPR051533">
    <property type="entry name" value="WaaL-like"/>
</dbReference>
<gene>
    <name evidence="7" type="ORF">JRA39_002676</name>
</gene>
<feature type="transmembrane region" description="Helical" evidence="5">
    <location>
        <begin position="227"/>
        <end position="249"/>
    </location>
</feature>
<dbReference type="PANTHER" id="PTHR37422:SF13">
    <property type="entry name" value="LIPOPOLYSACCHARIDE BIOSYNTHESIS PROTEIN PA4999-RELATED"/>
    <property type="match status" value="1"/>
</dbReference>
<dbReference type="AlphaFoldDB" id="A0AAI9MWY8"/>
<name>A0AAI9MWY8_PROST</name>
<evidence type="ECO:0000313" key="7">
    <source>
        <dbReference type="EMBL" id="EMP9433603.1"/>
    </source>
</evidence>
<reference evidence="7" key="1">
    <citation type="submission" date="2024-02" db="EMBL/GenBank/DDBJ databases">
        <authorList>
            <consortium name="Clinical and Environmental Microbiology Branch: Whole genome sequencing antimicrobial resistance pathogens in the healthcare setting"/>
        </authorList>
    </citation>
    <scope>NUCLEOTIDE SEQUENCE</scope>
    <source>
        <strain evidence="7">2020GO-00142</strain>
    </source>
</reference>
<feature type="transmembrane region" description="Helical" evidence="5">
    <location>
        <begin position="335"/>
        <end position="355"/>
    </location>
</feature>
<protein>
    <submittedName>
        <fullName evidence="7">O-antigen ligase family protein</fullName>
    </submittedName>
</protein>
<feature type="domain" description="O-antigen ligase-related" evidence="6">
    <location>
        <begin position="189"/>
        <end position="348"/>
    </location>
</feature>